<reference evidence="2 3" key="1">
    <citation type="submission" date="2016-07" db="EMBL/GenBank/DDBJ databases">
        <title>Draft genome of the white-rot fungus Obba rivulosa 3A-2.</title>
        <authorList>
            <consortium name="DOE Joint Genome Institute"/>
            <person name="Miettinen O."/>
            <person name="Riley R."/>
            <person name="Acob R."/>
            <person name="Barry K."/>
            <person name="Cullen D."/>
            <person name="De Vries R."/>
            <person name="Hainaut M."/>
            <person name="Hatakka A."/>
            <person name="Henrissat B."/>
            <person name="Hilden K."/>
            <person name="Kuo R."/>
            <person name="Labutti K."/>
            <person name="Lipzen A."/>
            <person name="Makela M.R."/>
            <person name="Sandor L."/>
            <person name="Spatafora J.W."/>
            <person name="Grigoriev I.V."/>
            <person name="Hibbett D.S."/>
        </authorList>
    </citation>
    <scope>NUCLEOTIDE SEQUENCE [LARGE SCALE GENOMIC DNA]</scope>
    <source>
        <strain evidence="2 3">3A-2</strain>
    </source>
</reference>
<gene>
    <name evidence="2" type="ORF">OBBRIDRAFT_49883</name>
</gene>
<sequence length="652" mass="71761">MIPGRCSSAPTQICLLQIKQKPRRSWKAIDPCLGYYPEIVSPPRPAPAVVAETHTEPQESIPRNPPHTLLSRCSTPHEDPLQSDASVADANIQNPSSERSDQVTVDEFLRRTAERCDRHYGRRRRKRKQISDYSDTEAEGIPGSKQRTLRRRATALPSSSDHVETADSEHEVKQQNIRRSKRKKNAGSLGKRLLHAAMISNVDPNDALLDMRDDTHIAVGAPLRLVLLDDTSSRRVSDHKVKWKLVDPRKCAPFESMASGFRDDTGKDKTSLGKRCQSMKRRQSTCAAPYHAVEAAIKGRMKPRTSYTPAKRPVVTPLTFVPLEEHEALIEVIFPRSGTKDSTSRIRLAADTPEPLGFHYEPLIFDQSPTPIIARQRQDIHADDEISQTQEQVTSSSPIRSRGSTSPQSEQPALRAGPEANVLDQDGTLISTPVAPRLTMHFAADLAEDKSSSLSTDFVLVDADNLLQARVKLASPHLLANVVPTTSFDHARSPSRPCVSVSPDLDCSMLHADASTSATPPSAGTSAPLVQTNTVRFTSTQSKVLKPLGSYLGSFLETARKASQMQPSVGELSTPASQHSHIHKRINASSFQLSRLSSRIAGSLSHYSEAVSARDNRKVMIPSYFPTVRSTPHLQASSSRKDFSKPLNRGTL</sequence>
<protein>
    <submittedName>
        <fullName evidence="2">Uncharacterized protein</fullName>
    </submittedName>
</protein>
<feature type="region of interest" description="Disordered" evidence="1">
    <location>
        <begin position="119"/>
        <end position="188"/>
    </location>
</feature>
<evidence type="ECO:0000313" key="3">
    <source>
        <dbReference type="Proteomes" id="UP000250043"/>
    </source>
</evidence>
<feature type="compositionally biased region" description="Low complexity" evidence="1">
    <location>
        <begin position="394"/>
        <end position="407"/>
    </location>
</feature>
<proteinExistence type="predicted"/>
<evidence type="ECO:0000313" key="2">
    <source>
        <dbReference type="EMBL" id="OCH94842.1"/>
    </source>
</evidence>
<feature type="region of interest" description="Disordered" evidence="1">
    <location>
        <begin position="630"/>
        <end position="652"/>
    </location>
</feature>
<feature type="region of interest" description="Disordered" evidence="1">
    <location>
        <begin position="49"/>
        <end position="84"/>
    </location>
</feature>
<feature type="compositionally biased region" description="Basic and acidic residues" evidence="1">
    <location>
        <begin position="161"/>
        <end position="173"/>
    </location>
</feature>
<evidence type="ECO:0000256" key="1">
    <source>
        <dbReference type="SAM" id="MobiDB-lite"/>
    </source>
</evidence>
<keyword evidence="3" id="KW-1185">Reference proteome</keyword>
<feature type="compositionally biased region" description="Basic residues" evidence="1">
    <location>
        <begin position="176"/>
        <end position="185"/>
    </location>
</feature>
<dbReference type="EMBL" id="KV722340">
    <property type="protein sequence ID" value="OCH94842.1"/>
    <property type="molecule type" value="Genomic_DNA"/>
</dbReference>
<dbReference type="AlphaFoldDB" id="A0A8E2DSH3"/>
<dbReference type="Proteomes" id="UP000250043">
    <property type="component" value="Unassembled WGS sequence"/>
</dbReference>
<accession>A0A8E2DSH3</accession>
<name>A0A8E2DSH3_9APHY</name>
<dbReference type="OrthoDB" id="2804645at2759"/>
<feature type="region of interest" description="Disordered" evidence="1">
    <location>
        <begin position="385"/>
        <end position="423"/>
    </location>
</feature>
<organism evidence="2 3">
    <name type="scientific">Obba rivulosa</name>
    <dbReference type="NCBI Taxonomy" id="1052685"/>
    <lineage>
        <taxon>Eukaryota</taxon>
        <taxon>Fungi</taxon>
        <taxon>Dikarya</taxon>
        <taxon>Basidiomycota</taxon>
        <taxon>Agaricomycotina</taxon>
        <taxon>Agaricomycetes</taxon>
        <taxon>Polyporales</taxon>
        <taxon>Gelatoporiaceae</taxon>
        <taxon>Obba</taxon>
    </lineage>
</organism>